<evidence type="ECO:0000256" key="1">
    <source>
        <dbReference type="SAM" id="MobiDB-lite"/>
    </source>
</evidence>
<keyword evidence="2" id="KW-0732">Signal</keyword>
<accession>A0A849A735</accession>
<gene>
    <name evidence="3" type="ORF">HKD39_03725</name>
</gene>
<sequence>MKIGTGRRSAALAAVLVVVLAGCRGVTPADPSSGSDATAPGTTRAPAPPSSPPPSGSTPSSTISSPSGSPSRSSAAVAGTAPAPQPKVALPPAAGSEISGIAAGADPGVLLVADDGAGPQPVTAVRPDGTSLATVTLDGVDASNIEALAGAPCGAGAAERCLYIGDIGEARSTVTVYRAPMPSAPQWRAAAEAWTYRYPAGPDGVRRRNAEALLIAPNGDVLIIDKPATAGGKVLPHRVFRGARGGGELQLAGSFTPPRPTVPLQSLVTGTVVTDAYYGAGTPAMPARVLLLTYDQVLQYTAPGPGADPAEFYRWPVRRLSMPDADQAEGITGLDDGCGYVVASEAGPLAQSSTLATVSCAETKEPP</sequence>
<name>A0A849A735_9ACTN</name>
<feature type="region of interest" description="Disordered" evidence="1">
    <location>
        <begin position="26"/>
        <end position="92"/>
    </location>
</feature>
<proteinExistence type="predicted"/>
<dbReference type="AlphaFoldDB" id="A0A849A735"/>
<dbReference type="RefSeq" id="WP_171198512.1">
    <property type="nucleotide sequence ID" value="NZ_JABEND010000002.1"/>
</dbReference>
<evidence type="ECO:0000313" key="4">
    <source>
        <dbReference type="Proteomes" id="UP000562984"/>
    </source>
</evidence>
<feature type="compositionally biased region" description="Low complexity" evidence="1">
    <location>
        <begin position="57"/>
        <end position="76"/>
    </location>
</feature>
<organism evidence="3 4">
    <name type="scientific">Nakamurella aerolata</name>
    <dbReference type="NCBI Taxonomy" id="1656892"/>
    <lineage>
        <taxon>Bacteria</taxon>
        <taxon>Bacillati</taxon>
        <taxon>Actinomycetota</taxon>
        <taxon>Actinomycetes</taxon>
        <taxon>Nakamurellales</taxon>
        <taxon>Nakamurellaceae</taxon>
        <taxon>Nakamurella</taxon>
    </lineage>
</organism>
<protein>
    <recommendedName>
        <fullName evidence="5">Lipoprotein</fullName>
    </recommendedName>
</protein>
<feature type="compositionally biased region" description="Pro residues" evidence="1">
    <location>
        <begin position="46"/>
        <end position="56"/>
    </location>
</feature>
<keyword evidence="4" id="KW-1185">Reference proteome</keyword>
<evidence type="ECO:0000256" key="2">
    <source>
        <dbReference type="SAM" id="SignalP"/>
    </source>
</evidence>
<dbReference type="Proteomes" id="UP000562984">
    <property type="component" value="Unassembled WGS sequence"/>
</dbReference>
<feature type="chain" id="PRO_5038569950" description="Lipoprotein" evidence="2">
    <location>
        <begin position="30"/>
        <end position="367"/>
    </location>
</feature>
<evidence type="ECO:0000313" key="3">
    <source>
        <dbReference type="EMBL" id="NNG34841.1"/>
    </source>
</evidence>
<reference evidence="3 4" key="1">
    <citation type="submission" date="2020-05" db="EMBL/GenBank/DDBJ databases">
        <title>Nakamurella sp. DB0629 isolated from air conditioner.</title>
        <authorList>
            <person name="Kim D.H."/>
            <person name="Kim D.-U."/>
        </authorList>
    </citation>
    <scope>NUCLEOTIDE SEQUENCE [LARGE SCALE GENOMIC DNA]</scope>
    <source>
        <strain evidence="3 4">DB0629</strain>
    </source>
</reference>
<dbReference type="PROSITE" id="PS51257">
    <property type="entry name" value="PROKAR_LIPOPROTEIN"/>
    <property type="match status" value="1"/>
</dbReference>
<evidence type="ECO:0008006" key="5">
    <source>
        <dbReference type="Google" id="ProtNLM"/>
    </source>
</evidence>
<comment type="caution">
    <text evidence="3">The sequence shown here is derived from an EMBL/GenBank/DDBJ whole genome shotgun (WGS) entry which is preliminary data.</text>
</comment>
<feature type="signal peptide" evidence="2">
    <location>
        <begin position="1"/>
        <end position="29"/>
    </location>
</feature>
<dbReference type="EMBL" id="JABEND010000002">
    <property type="protein sequence ID" value="NNG34841.1"/>
    <property type="molecule type" value="Genomic_DNA"/>
</dbReference>